<dbReference type="InterPro" id="IPR034593">
    <property type="entry name" value="DgoD-like"/>
</dbReference>
<evidence type="ECO:0000256" key="1">
    <source>
        <dbReference type="ARBA" id="ARBA00023239"/>
    </source>
</evidence>
<accession>A0A0A0D9U2</accession>
<dbReference type="SUPFAM" id="SSF54826">
    <property type="entry name" value="Enolase N-terminal domain-like"/>
    <property type="match status" value="1"/>
</dbReference>
<dbReference type="RefSeq" id="WP_034834470.1">
    <property type="nucleotide sequence ID" value="NZ_JANX01000077.1"/>
</dbReference>
<dbReference type="SFLD" id="SFLDS00001">
    <property type="entry name" value="Enolase"/>
    <property type="match status" value="1"/>
</dbReference>
<dbReference type="SUPFAM" id="SSF51604">
    <property type="entry name" value="Enolase C-terminal domain-like"/>
    <property type="match status" value="1"/>
</dbReference>
<dbReference type="PANTHER" id="PTHR48080:SF2">
    <property type="entry name" value="D-GALACTONATE DEHYDRATASE"/>
    <property type="match status" value="1"/>
</dbReference>
<dbReference type="Gene3D" id="3.20.20.120">
    <property type="entry name" value="Enolase-like C-terminal domain"/>
    <property type="match status" value="1"/>
</dbReference>
<dbReference type="InterPro" id="IPR013342">
    <property type="entry name" value="Mandelate_racemase_C"/>
</dbReference>
<dbReference type="AlphaFoldDB" id="A0A0A0D9U2"/>
<evidence type="ECO:0000259" key="2">
    <source>
        <dbReference type="SMART" id="SM00922"/>
    </source>
</evidence>
<dbReference type="Pfam" id="PF02746">
    <property type="entry name" value="MR_MLE_N"/>
    <property type="match status" value="1"/>
</dbReference>
<dbReference type="EMBL" id="JANX01000077">
    <property type="protein sequence ID" value="KGM34658.1"/>
    <property type="molecule type" value="Genomic_DNA"/>
</dbReference>
<gene>
    <name evidence="3" type="ORF">P409_08985</name>
</gene>
<feature type="domain" description="Mandelate racemase/muconate lactonizing enzyme C-terminal" evidence="2">
    <location>
        <begin position="137"/>
        <end position="254"/>
    </location>
</feature>
<dbReference type="Proteomes" id="UP000029995">
    <property type="component" value="Unassembled WGS sequence"/>
</dbReference>
<dbReference type="SMART" id="SM00922">
    <property type="entry name" value="MR_MLE"/>
    <property type="match status" value="1"/>
</dbReference>
<dbReference type="InterPro" id="IPR029017">
    <property type="entry name" value="Enolase-like_N"/>
</dbReference>
<dbReference type="InterPro" id="IPR013341">
    <property type="entry name" value="Mandelate_racemase_N_dom"/>
</dbReference>
<evidence type="ECO:0000313" key="4">
    <source>
        <dbReference type="Proteomes" id="UP000029995"/>
    </source>
</evidence>
<dbReference type="Pfam" id="PF13378">
    <property type="entry name" value="MR_MLE_C"/>
    <property type="match status" value="1"/>
</dbReference>
<keyword evidence="1" id="KW-0456">Lyase</keyword>
<dbReference type="Gene3D" id="3.30.390.10">
    <property type="entry name" value="Enolase-like, N-terminal domain"/>
    <property type="match status" value="1"/>
</dbReference>
<dbReference type="CDD" id="cd03316">
    <property type="entry name" value="MR_like"/>
    <property type="match status" value="1"/>
</dbReference>
<comment type="caution">
    <text evidence="3">The sequence shown here is derived from an EMBL/GenBank/DDBJ whole genome shotgun (WGS) entry which is preliminary data.</text>
</comment>
<reference evidence="3 4" key="1">
    <citation type="submission" date="2014-01" db="EMBL/GenBank/DDBJ databases">
        <title>Genome sequence determination for a cystic fibrosis isolate, Inquilinus limosus.</title>
        <authorList>
            <person name="Pino M."/>
            <person name="Di Conza J."/>
            <person name="Gutkind G."/>
        </authorList>
    </citation>
    <scope>NUCLEOTIDE SEQUENCE [LARGE SCALE GENOMIC DNA]</scope>
    <source>
        <strain evidence="3 4">MP06</strain>
    </source>
</reference>
<evidence type="ECO:0000313" key="3">
    <source>
        <dbReference type="EMBL" id="KGM34658.1"/>
    </source>
</evidence>
<dbReference type="SFLD" id="SFLDG00179">
    <property type="entry name" value="mandelate_racemase"/>
    <property type="match status" value="1"/>
</dbReference>
<dbReference type="GO" id="GO:0016829">
    <property type="term" value="F:lyase activity"/>
    <property type="evidence" value="ECO:0007669"/>
    <property type="project" value="UniProtKB-KW"/>
</dbReference>
<proteinExistence type="predicted"/>
<organism evidence="3 4">
    <name type="scientific">Inquilinus limosus MP06</name>
    <dbReference type="NCBI Taxonomy" id="1398085"/>
    <lineage>
        <taxon>Bacteria</taxon>
        <taxon>Pseudomonadati</taxon>
        <taxon>Pseudomonadota</taxon>
        <taxon>Alphaproteobacteria</taxon>
        <taxon>Rhodospirillales</taxon>
        <taxon>Rhodospirillaceae</taxon>
        <taxon>Inquilinus</taxon>
    </lineage>
</organism>
<sequence length="389" mass="43501">MKITRIVPWLVKVERSYWGEYLFVEVRTDEGISGWGEITTTTRPANRAVAAILRQLNDLLVGDDPTRIEQLWHKTFRSFTYMGSRGAASHVVSGIDIALWDIVGKARGLPIYELLGGPVRDDVLIYTHPDQSRFTSKDGVIAEIRRILDSGHTAIKFDPFPPYEGRSGDPHGYLDGYLSKRGEREAAELTALIRETAGPDIEILIDAHGRFDVPTAIRLCRALEEAGQIDWFEEPVPVESYHALRQVREKVSAAISVGERLHTRWEVVPILEKELADYLMPDVTWTGGISELKKIATLAEAYYVPVSPHDASGPINVTAGAHVMMTVPNFYRIETGDCDLSHYDRLIERPVDNSGGRIHLGREPGLGITMNLDYLRANMIDGFGDPEAR</sequence>
<name>A0A0A0D9U2_9PROT</name>
<dbReference type="InterPro" id="IPR029065">
    <property type="entry name" value="Enolase_C-like"/>
</dbReference>
<dbReference type="PANTHER" id="PTHR48080">
    <property type="entry name" value="D-GALACTONATE DEHYDRATASE-RELATED"/>
    <property type="match status" value="1"/>
</dbReference>
<dbReference type="InterPro" id="IPR036849">
    <property type="entry name" value="Enolase-like_C_sf"/>
</dbReference>
<protein>
    <submittedName>
        <fullName evidence="3">Mandelate racemase</fullName>
    </submittedName>
</protein>
<dbReference type="OrthoDB" id="5290054at2"/>